<dbReference type="STRING" id="993692.IV57_GL002214"/>
<sequence>MWNEYVCTFYKIEEFSGEAFEHVNQFIGQDSKGSLWVEPEDLNLSNSSPLVLKAKEYLLTNEFKIIDQKYDKWDVLN</sequence>
<accession>A0A0R2LKP3</accession>
<protein>
    <submittedName>
        <fullName evidence="1">Uncharacterized protein</fullName>
    </submittedName>
</protein>
<name>A0A0R2LKP3_9LACO</name>
<keyword evidence="2" id="KW-1185">Reference proteome</keyword>
<dbReference type="RefSeq" id="WP_236704314.1">
    <property type="nucleotide sequence ID" value="NZ_JQCF01000006.1"/>
</dbReference>
<comment type="caution">
    <text evidence="1">The sequence shown here is derived from an EMBL/GenBank/DDBJ whole genome shotgun (WGS) entry which is preliminary data.</text>
</comment>
<evidence type="ECO:0000313" key="2">
    <source>
        <dbReference type="Proteomes" id="UP000051006"/>
    </source>
</evidence>
<reference evidence="1 2" key="1">
    <citation type="journal article" date="2015" name="Genome Announc.">
        <title>Expanding the biotechnology potential of lactobacilli through comparative genomics of 213 strains and associated genera.</title>
        <authorList>
            <person name="Sun Z."/>
            <person name="Harris H.M."/>
            <person name="McCann A."/>
            <person name="Guo C."/>
            <person name="Argimon S."/>
            <person name="Zhang W."/>
            <person name="Yang X."/>
            <person name="Jeffery I.B."/>
            <person name="Cooney J.C."/>
            <person name="Kagawa T.F."/>
            <person name="Liu W."/>
            <person name="Song Y."/>
            <person name="Salvetti E."/>
            <person name="Wrobel A."/>
            <person name="Rasinkangas P."/>
            <person name="Parkhill J."/>
            <person name="Rea M.C."/>
            <person name="O'Sullivan O."/>
            <person name="Ritari J."/>
            <person name="Douillard F.P."/>
            <person name="Paul Ross R."/>
            <person name="Yang R."/>
            <person name="Briner A.E."/>
            <person name="Felis G.E."/>
            <person name="de Vos W.M."/>
            <person name="Barrangou R."/>
            <person name="Klaenhammer T.R."/>
            <person name="Caufield P.W."/>
            <person name="Cui Y."/>
            <person name="Zhang H."/>
            <person name="O'Toole P.W."/>
        </authorList>
    </citation>
    <scope>NUCLEOTIDE SEQUENCE [LARGE SCALE GENOMIC DNA]</scope>
    <source>
        <strain evidence="1 2">DSM 24716</strain>
    </source>
</reference>
<dbReference type="AlphaFoldDB" id="A0A0R2LKP3"/>
<dbReference type="Proteomes" id="UP000051006">
    <property type="component" value="Unassembled WGS sequence"/>
</dbReference>
<proteinExistence type="predicted"/>
<dbReference type="EMBL" id="JQCF01000006">
    <property type="protein sequence ID" value="KRN99882.1"/>
    <property type="molecule type" value="Genomic_DNA"/>
</dbReference>
<gene>
    <name evidence="1" type="ORF">IV57_GL002214</name>
</gene>
<dbReference type="PATRIC" id="fig|993692.3.peg.2252"/>
<organism evidence="1 2">
    <name type="scientific">Companilactobacillus kimchiensis</name>
    <dbReference type="NCBI Taxonomy" id="993692"/>
    <lineage>
        <taxon>Bacteria</taxon>
        <taxon>Bacillati</taxon>
        <taxon>Bacillota</taxon>
        <taxon>Bacilli</taxon>
        <taxon>Lactobacillales</taxon>
        <taxon>Lactobacillaceae</taxon>
        <taxon>Companilactobacillus</taxon>
    </lineage>
</organism>
<evidence type="ECO:0000313" key="1">
    <source>
        <dbReference type="EMBL" id="KRN99882.1"/>
    </source>
</evidence>